<organism evidence="1">
    <name type="scientific">Oryza punctata</name>
    <name type="common">Red rice</name>
    <dbReference type="NCBI Taxonomy" id="4537"/>
    <lineage>
        <taxon>Eukaryota</taxon>
        <taxon>Viridiplantae</taxon>
        <taxon>Streptophyta</taxon>
        <taxon>Embryophyta</taxon>
        <taxon>Tracheophyta</taxon>
        <taxon>Spermatophyta</taxon>
        <taxon>Magnoliopsida</taxon>
        <taxon>Liliopsida</taxon>
        <taxon>Poales</taxon>
        <taxon>Poaceae</taxon>
        <taxon>BOP clade</taxon>
        <taxon>Oryzoideae</taxon>
        <taxon>Oryzeae</taxon>
        <taxon>Oryzinae</taxon>
        <taxon>Oryza</taxon>
    </lineage>
</organism>
<protein>
    <submittedName>
        <fullName evidence="1">Uncharacterized protein</fullName>
    </submittedName>
</protein>
<dbReference type="Gramene" id="OPUNC03G24150.1">
    <property type="protein sequence ID" value="OPUNC03G24150.1"/>
    <property type="gene ID" value="OPUNC03G24150"/>
</dbReference>
<reference evidence="1" key="2">
    <citation type="submission" date="2018-05" db="EMBL/GenBank/DDBJ databases">
        <title>OpunRS2 (Oryza punctata Reference Sequence Version 2).</title>
        <authorList>
            <person name="Zhang J."/>
            <person name="Kudrna D."/>
            <person name="Lee S."/>
            <person name="Talag J."/>
            <person name="Welchert J."/>
            <person name="Wing R.A."/>
        </authorList>
    </citation>
    <scope>NUCLEOTIDE SEQUENCE [LARGE SCALE GENOMIC DNA]</scope>
</reference>
<name>A0A0E0KGF6_ORYPU</name>
<keyword evidence="2" id="KW-1185">Reference proteome</keyword>
<dbReference type="STRING" id="4537.A0A0E0KGF6"/>
<dbReference type="EnsemblPlants" id="OPUNC03G24150.1">
    <property type="protein sequence ID" value="OPUNC03G24150.1"/>
    <property type="gene ID" value="OPUNC03G24150"/>
</dbReference>
<accession>A0A0E0KGF6</accession>
<dbReference type="Pfam" id="PF11321">
    <property type="entry name" value="DUF3123"/>
    <property type="match status" value="1"/>
</dbReference>
<evidence type="ECO:0000313" key="2">
    <source>
        <dbReference type="Proteomes" id="UP000026962"/>
    </source>
</evidence>
<dbReference type="InterPro" id="IPR021470">
    <property type="entry name" value="DUF3123"/>
</dbReference>
<evidence type="ECO:0000313" key="1">
    <source>
        <dbReference type="EnsemblPlants" id="OPUNC03G24150.1"/>
    </source>
</evidence>
<dbReference type="AlphaFoldDB" id="A0A0E0KGF6"/>
<proteinExistence type="predicted"/>
<reference evidence="1" key="1">
    <citation type="submission" date="2015-04" db="UniProtKB">
        <authorList>
            <consortium name="EnsemblPlants"/>
        </authorList>
    </citation>
    <scope>IDENTIFICATION</scope>
</reference>
<sequence>MGGSWCCVSPRWSSPPPRRKATYFTVVYKGNFPPGDPFQTVRVARNDTKKMTVGAAATTAITNPAAARPSNNNAAAALIQNTGGKKVAVLENLP</sequence>
<dbReference type="HOGENOM" id="CLU_2389946_0_0_1"/>
<dbReference type="Proteomes" id="UP000026962">
    <property type="component" value="Chromosome 3"/>
</dbReference>